<evidence type="ECO:0000259" key="1">
    <source>
        <dbReference type="Pfam" id="PF00149"/>
    </source>
</evidence>
<dbReference type="PANTHER" id="PTHR37523:SF1">
    <property type="entry name" value="CALCINEURIN-LIKE PHOSPHOESTERASE DOMAIN-CONTAINING PROTEIN"/>
    <property type="match status" value="1"/>
</dbReference>
<dbReference type="RefSeq" id="WP_149565035.1">
    <property type="nucleotide sequence ID" value="NZ_AP018930.1"/>
</dbReference>
<dbReference type="InterPro" id="IPR029052">
    <property type="entry name" value="Metallo-depent_PP-like"/>
</dbReference>
<name>A0A510E746_9CREN</name>
<evidence type="ECO:0000313" key="3">
    <source>
        <dbReference type="Proteomes" id="UP000325030"/>
    </source>
</evidence>
<dbReference type="InterPro" id="IPR004843">
    <property type="entry name" value="Calcineurin-like_PHP"/>
</dbReference>
<dbReference type="Gene3D" id="3.60.21.10">
    <property type="match status" value="1"/>
</dbReference>
<dbReference type="SUPFAM" id="SSF56300">
    <property type="entry name" value="Metallo-dependent phosphatases"/>
    <property type="match status" value="1"/>
</dbReference>
<dbReference type="AlphaFoldDB" id="A0A510E746"/>
<evidence type="ECO:0000313" key="2">
    <source>
        <dbReference type="EMBL" id="BBG27910.1"/>
    </source>
</evidence>
<dbReference type="PANTHER" id="PTHR37523">
    <property type="entry name" value="METALLOPHOSPHOESTERASE"/>
    <property type="match status" value="1"/>
</dbReference>
<dbReference type="EMBL" id="AP018930">
    <property type="protein sequence ID" value="BBG27910.1"/>
    <property type="molecule type" value="Genomic_DNA"/>
</dbReference>
<organism evidence="2 3">
    <name type="scientific">Sulfuracidifex tepidarius</name>
    <dbReference type="NCBI Taxonomy" id="1294262"/>
    <lineage>
        <taxon>Archaea</taxon>
        <taxon>Thermoproteota</taxon>
        <taxon>Thermoprotei</taxon>
        <taxon>Sulfolobales</taxon>
        <taxon>Sulfolobaceae</taxon>
        <taxon>Sulfuracidifex</taxon>
    </lineage>
</organism>
<reference evidence="3" key="1">
    <citation type="submission" date="2018-09" db="EMBL/GenBank/DDBJ databases">
        <title>Complete Genome Sequencing of Sulfolobus sp. JCM 16834.</title>
        <authorList>
            <person name="Kato S."/>
            <person name="Itoh T."/>
            <person name="Ohkuma M."/>
        </authorList>
    </citation>
    <scope>NUCLEOTIDE SEQUENCE [LARGE SCALE GENOMIC DNA]</scope>
    <source>
        <strain evidence="3">IC-007</strain>
    </source>
</reference>
<dbReference type="Pfam" id="PF00149">
    <property type="entry name" value="Metallophos"/>
    <property type="match status" value="1"/>
</dbReference>
<accession>A0A510E746</accession>
<protein>
    <recommendedName>
        <fullName evidence="1">Calcineurin-like phosphoesterase domain-containing protein</fullName>
    </recommendedName>
</protein>
<dbReference type="Proteomes" id="UP000325030">
    <property type="component" value="Chromosome"/>
</dbReference>
<gene>
    <name evidence="2" type="ORF">IC007_2465</name>
</gene>
<proteinExistence type="predicted"/>
<dbReference type="GeneID" id="41718752"/>
<sequence length="307" mass="34463">MPFQVKILFASDIHGSEYVFRKALNAAKMYKVNYLIFGGDIFSKDFVPVIDKGSSKFVEGKEVQISQLEESSKVSGKTPLLMREEEFQEAIKNKKYMTSLIVRELEGQASRWVKVFHEKMNGSNIETLWNLGNDDPLELDEYLSGLGIEIAEGKVRELGDLKVVSSGYVNPTPFGTYRELPDSTLFLRLDSMFKEVSEGPVILNAHAPPINTKLDQAMDRDKKRHSVGSKAVRDIIEKYKPIVGLHGHIHESGGIDKIGDTKVGNPGSYYTDGMLNAIFLVLEREVKGKGIMVKKEYKVKAMEIIRG</sequence>
<feature type="domain" description="Calcineurin-like phosphoesterase" evidence="1">
    <location>
        <begin position="6"/>
        <end position="251"/>
    </location>
</feature>